<comment type="caution">
    <text evidence="2">The sequence shown here is derived from an EMBL/GenBank/DDBJ whole genome shotgun (WGS) entry which is preliminary data.</text>
</comment>
<name>A0A9N7U3T4_PLEPL</name>
<feature type="non-terminal residue" evidence="2">
    <location>
        <position position="438"/>
    </location>
</feature>
<evidence type="ECO:0000256" key="1">
    <source>
        <dbReference type="SAM" id="MobiDB-lite"/>
    </source>
</evidence>
<organism evidence="2 3">
    <name type="scientific">Pleuronectes platessa</name>
    <name type="common">European plaice</name>
    <dbReference type="NCBI Taxonomy" id="8262"/>
    <lineage>
        <taxon>Eukaryota</taxon>
        <taxon>Metazoa</taxon>
        <taxon>Chordata</taxon>
        <taxon>Craniata</taxon>
        <taxon>Vertebrata</taxon>
        <taxon>Euteleostomi</taxon>
        <taxon>Actinopterygii</taxon>
        <taxon>Neopterygii</taxon>
        <taxon>Teleostei</taxon>
        <taxon>Neoteleostei</taxon>
        <taxon>Acanthomorphata</taxon>
        <taxon>Carangaria</taxon>
        <taxon>Pleuronectiformes</taxon>
        <taxon>Pleuronectoidei</taxon>
        <taxon>Pleuronectidae</taxon>
        <taxon>Pleuronectes</taxon>
    </lineage>
</organism>
<dbReference type="AlphaFoldDB" id="A0A9N7U3T4"/>
<reference evidence="2" key="1">
    <citation type="submission" date="2020-03" db="EMBL/GenBank/DDBJ databases">
        <authorList>
            <person name="Weist P."/>
        </authorList>
    </citation>
    <scope>NUCLEOTIDE SEQUENCE</scope>
</reference>
<proteinExistence type="predicted"/>
<gene>
    <name evidence="2" type="ORF">PLEPLA_LOCUS11157</name>
</gene>
<protein>
    <submittedName>
        <fullName evidence="2">Uncharacterized protein</fullName>
    </submittedName>
</protein>
<dbReference type="Proteomes" id="UP001153269">
    <property type="component" value="Unassembled WGS sequence"/>
</dbReference>
<dbReference type="EMBL" id="CADEAL010000642">
    <property type="protein sequence ID" value="CAB1423239.1"/>
    <property type="molecule type" value="Genomic_DNA"/>
</dbReference>
<sequence>MELRHVLDEPVDKLDSEKLASITRRRLSEAGTDEWMERPSARCELGMKMNGACGVGAAGEGGIMTRHLQPGGDASTEDSCSTGQRFPPRLVKLCSGVGGRNLKKELMGLEDYREAPRGRLEHPDKDWELPCRRVLHWAASRATNLLNERDPNSSRCRTLGGFFDGFSKVYISVKSREDGAVLQPHVSVMISQSVAFTLIMVQTRSLSWKSIHHARRPGGGRSIRTPPPSLAHLRPTRAREISPPPPQTLYFNICSGERTPVPPPTPSRRLRQKAGLPPSVLCSLIRVDSVRFHLLASLLPFISRLPSTPSAVTPFECHSSEEPPLGGRCRLMPPHMALGAEGEIRLPQVPTAYGPDTRPPPRSPAAAVKSQSVPRTCLKYLNWNTFRRRLEPPHLSLLNTKEQRFSLELPVDVCAPHPVPRGGARDTPGKKTSSCYSG</sequence>
<feature type="region of interest" description="Disordered" evidence="1">
    <location>
        <begin position="417"/>
        <end position="438"/>
    </location>
</feature>
<feature type="region of interest" description="Disordered" evidence="1">
    <location>
        <begin position="212"/>
        <end position="245"/>
    </location>
</feature>
<accession>A0A9N7U3T4</accession>
<keyword evidence="3" id="KW-1185">Reference proteome</keyword>
<evidence type="ECO:0000313" key="2">
    <source>
        <dbReference type="EMBL" id="CAB1423239.1"/>
    </source>
</evidence>
<evidence type="ECO:0000313" key="3">
    <source>
        <dbReference type="Proteomes" id="UP001153269"/>
    </source>
</evidence>